<accession>A0ABN0V777</accession>
<sequence>MNSTCPVCGEEGRPILFGLPSKEGFEAAERGEYVLGGCVLPSEPVNRACPNAHRWDDRSAATP</sequence>
<evidence type="ECO:0000313" key="2">
    <source>
        <dbReference type="Proteomes" id="UP001500967"/>
    </source>
</evidence>
<reference evidence="1 2" key="1">
    <citation type="journal article" date="2019" name="Int. J. Syst. Evol. Microbiol.">
        <title>The Global Catalogue of Microorganisms (GCM) 10K type strain sequencing project: providing services to taxonomists for standard genome sequencing and annotation.</title>
        <authorList>
            <consortium name="The Broad Institute Genomics Platform"/>
            <consortium name="The Broad Institute Genome Sequencing Center for Infectious Disease"/>
            <person name="Wu L."/>
            <person name="Ma J."/>
        </authorList>
    </citation>
    <scope>NUCLEOTIDE SEQUENCE [LARGE SCALE GENOMIC DNA]</scope>
    <source>
        <strain evidence="1 2">JCM 10425</strain>
    </source>
</reference>
<evidence type="ECO:0000313" key="1">
    <source>
        <dbReference type="EMBL" id="GAA0279035.1"/>
    </source>
</evidence>
<dbReference type="EMBL" id="BAAAGX010000041">
    <property type="protein sequence ID" value="GAA0279035.1"/>
    <property type="molecule type" value="Genomic_DNA"/>
</dbReference>
<comment type="caution">
    <text evidence="1">The sequence shown here is derived from an EMBL/GenBank/DDBJ whole genome shotgun (WGS) entry which is preliminary data.</text>
</comment>
<name>A0ABN0V777_9ACTN</name>
<dbReference type="Proteomes" id="UP001500967">
    <property type="component" value="Unassembled WGS sequence"/>
</dbReference>
<dbReference type="RefSeq" id="WP_344654050.1">
    <property type="nucleotide sequence ID" value="NZ_BAAAGX010000041.1"/>
</dbReference>
<proteinExistence type="predicted"/>
<keyword evidence="2" id="KW-1185">Reference proteome</keyword>
<protein>
    <submittedName>
        <fullName evidence="1">Uncharacterized protein</fullName>
    </submittedName>
</protein>
<gene>
    <name evidence="1" type="ORF">GCM10009539_78570</name>
</gene>
<organism evidence="1 2">
    <name type="scientific">Cryptosporangium japonicum</name>
    <dbReference type="NCBI Taxonomy" id="80872"/>
    <lineage>
        <taxon>Bacteria</taxon>
        <taxon>Bacillati</taxon>
        <taxon>Actinomycetota</taxon>
        <taxon>Actinomycetes</taxon>
        <taxon>Cryptosporangiales</taxon>
        <taxon>Cryptosporangiaceae</taxon>
        <taxon>Cryptosporangium</taxon>
    </lineage>
</organism>